<keyword evidence="3 6" id="KW-0812">Transmembrane</keyword>
<protein>
    <submittedName>
        <fullName evidence="7">Energy-coupling factor transporter transmembrane protein EcfT</fullName>
    </submittedName>
</protein>
<organism evidence="7 8">
    <name type="scientific">Paenibacillus allorhizosphaerae</name>
    <dbReference type="NCBI Taxonomy" id="2849866"/>
    <lineage>
        <taxon>Bacteria</taxon>
        <taxon>Bacillati</taxon>
        <taxon>Bacillota</taxon>
        <taxon>Bacilli</taxon>
        <taxon>Bacillales</taxon>
        <taxon>Paenibacillaceae</taxon>
        <taxon>Paenibacillus</taxon>
    </lineage>
</organism>
<feature type="transmembrane region" description="Helical" evidence="6">
    <location>
        <begin position="221"/>
        <end position="237"/>
    </location>
</feature>
<evidence type="ECO:0000256" key="4">
    <source>
        <dbReference type="ARBA" id="ARBA00022989"/>
    </source>
</evidence>
<evidence type="ECO:0000256" key="5">
    <source>
        <dbReference type="ARBA" id="ARBA00023136"/>
    </source>
</evidence>
<dbReference type="CDD" id="cd16914">
    <property type="entry name" value="EcfT"/>
    <property type="match status" value="1"/>
</dbReference>
<accession>A0ABN7TG94</accession>
<dbReference type="RefSeq" id="WP_218097214.1">
    <property type="nucleotide sequence ID" value="NZ_CAJVCE010000002.1"/>
</dbReference>
<feature type="transmembrane region" description="Helical" evidence="6">
    <location>
        <begin position="94"/>
        <end position="115"/>
    </location>
</feature>
<dbReference type="InterPro" id="IPR012809">
    <property type="entry name" value="ECF_CbiQ"/>
</dbReference>
<evidence type="ECO:0000313" key="7">
    <source>
        <dbReference type="EMBL" id="CAG7622611.1"/>
    </source>
</evidence>
<name>A0ABN7TG94_9BACL</name>
<dbReference type="PANTHER" id="PTHR34857">
    <property type="entry name" value="SLL0384 PROTEIN"/>
    <property type="match status" value="1"/>
</dbReference>
<dbReference type="InterPro" id="IPR051611">
    <property type="entry name" value="ECF_transporter_component"/>
</dbReference>
<dbReference type="NCBIfam" id="TIGR02454">
    <property type="entry name" value="ECF_T_CbiQ"/>
    <property type="match status" value="1"/>
</dbReference>
<keyword evidence="5 6" id="KW-0472">Membrane</keyword>
<keyword evidence="2" id="KW-1003">Cell membrane</keyword>
<evidence type="ECO:0000256" key="3">
    <source>
        <dbReference type="ARBA" id="ARBA00022692"/>
    </source>
</evidence>
<sequence>MNAMLNHPPARIVTALLMIMLSVSMKHTETLFVMLLFTLLLMLCCKVPVRMLRRRLRLALPFIVFSFVFFSLYEQGSVFRLLGLTLSIDGIHKALTYSLRLVITLHVLTLLFYRLSISEFFQALVKLKVPGIFVELSLFTLRFIDVIRTEALHMLQALKSRGFRTRRFFSFSQYVVLSRLLGSLLLRSLQRSERIYMGMMSRSYRGVPPQQHIAPLLRSDVLLALVWLAPVVAAFIYDKS</sequence>
<evidence type="ECO:0000256" key="2">
    <source>
        <dbReference type="ARBA" id="ARBA00022475"/>
    </source>
</evidence>
<dbReference type="PANTHER" id="PTHR34857:SF2">
    <property type="entry name" value="SLL0384 PROTEIN"/>
    <property type="match status" value="1"/>
</dbReference>
<evidence type="ECO:0000256" key="6">
    <source>
        <dbReference type="SAM" id="Phobius"/>
    </source>
</evidence>
<keyword evidence="8" id="KW-1185">Reference proteome</keyword>
<dbReference type="Proteomes" id="UP000730618">
    <property type="component" value="Unassembled WGS sequence"/>
</dbReference>
<comment type="subcellular location">
    <subcellularLocation>
        <location evidence="1">Cell membrane</location>
        <topology evidence="1">Multi-pass membrane protein</topology>
    </subcellularLocation>
</comment>
<dbReference type="InterPro" id="IPR003339">
    <property type="entry name" value="ABC/ECF_trnsptr_transmembrane"/>
</dbReference>
<reference evidence="7 8" key="1">
    <citation type="submission" date="2021-06" db="EMBL/GenBank/DDBJ databases">
        <authorList>
            <person name="Criscuolo A."/>
        </authorList>
    </citation>
    <scope>NUCLEOTIDE SEQUENCE [LARGE SCALE GENOMIC DNA]</scope>
    <source>
        <strain evidence="8">CIP 111802</strain>
    </source>
</reference>
<proteinExistence type="predicted"/>
<comment type="caution">
    <text evidence="7">The sequence shown here is derived from an EMBL/GenBank/DDBJ whole genome shotgun (WGS) entry which is preliminary data.</text>
</comment>
<gene>
    <name evidence="7" type="primary">ecfT_1</name>
    <name evidence="7" type="ORF">PAECIP111802_00848</name>
</gene>
<evidence type="ECO:0000313" key="8">
    <source>
        <dbReference type="Proteomes" id="UP000730618"/>
    </source>
</evidence>
<feature type="transmembrane region" description="Helical" evidence="6">
    <location>
        <begin position="31"/>
        <end position="49"/>
    </location>
</feature>
<dbReference type="Pfam" id="PF02361">
    <property type="entry name" value="CbiQ"/>
    <property type="match status" value="1"/>
</dbReference>
<feature type="transmembrane region" description="Helical" evidence="6">
    <location>
        <begin position="56"/>
        <end position="74"/>
    </location>
</feature>
<keyword evidence="4 6" id="KW-1133">Transmembrane helix</keyword>
<dbReference type="EMBL" id="CAJVCE010000002">
    <property type="protein sequence ID" value="CAG7622611.1"/>
    <property type="molecule type" value="Genomic_DNA"/>
</dbReference>
<evidence type="ECO:0000256" key="1">
    <source>
        <dbReference type="ARBA" id="ARBA00004651"/>
    </source>
</evidence>